<dbReference type="OrthoDB" id="4247482at2"/>
<evidence type="ECO:0000313" key="8">
    <source>
        <dbReference type="EMBL" id="SDD98693.1"/>
    </source>
</evidence>
<keyword evidence="3 5" id="KW-0378">Hydrolase</keyword>
<evidence type="ECO:0000256" key="2">
    <source>
        <dbReference type="ARBA" id="ARBA00005582"/>
    </source>
</evidence>
<feature type="region of interest" description="Disordered" evidence="6">
    <location>
        <begin position="1"/>
        <end position="28"/>
    </location>
</feature>
<evidence type="ECO:0000256" key="5">
    <source>
        <dbReference type="RuleBase" id="RU003476"/>
    </source>
</evidence>
<protein>
    <submittedName>
        <fullName evidence="8">NUDIX domain-containing protein</fullName>
    </submittedName>
</protein>
<dbReference type="PANTHER" id="PTHR43046">
    <property type="entry name" value="GDP-MANNOSE MANNOSYL HYDROLASE"/>
    <property type="match status" value="1"/>
</dbReference>
<dbReference type="PROSITE" id="PS51462">
    <property type="entry name" value="NUDIX"/>
    <property type="match status" value="1"/>
</dbReference>
<comment type="similarity">
    <text evidence="2 5">Belongs to the Nudix hydrolase family.</text>
</comment>
<reference evidence="8 9" key="1">
    <citation type="submission" date="2016-10" db="EMBL/GenBank/DDBJ databases">
        <authorList>
            <person name="de Groot N.N."/>
        </authorList>
    </citation>
    <scope>NUCLEOTIDE SEQUENCE [LARGE SCALE GENOMIC DNA]</scope>
    <source>
        <strain evidence="8 9">MON 2.2</strain>
    </source>
</reference>
<accession>A0A1G6Z8S2</accession>
<gene>
    <name evidence="8" type="ORF">SAMN04489747_2215</name>
</gene>
<evidence type="ECO:0000256" key="6">
    <source>
        <dbReference type="SAM" id="MobiDB-lite"/>
    </source>
</evidence>
<evidence type="ECO:0000256" key="1">
    <source>
        <dbReference type="ARBA" id="ARBA00001946"/>
    </source>
</evidence>
<dbReference type="InterPro" id="IPR020476">
    <property type="entry name" value="Nudix_hydrolase"/>
</dbReference>
<dbReference type="AlphaFoldDB" id="A0A1G6Z8S2"/>
<evidence type="ECO:0000256" key="4">
    <source>
        <dbReference type="ARBA" id="ARBA00022842"/>
    </source>
</evidence>
<dbReference type="EMBL" id="LT629688">
    <property type="protein sequence ID" value="SDD98693.1"/>
    <property type="molecule type" value="Genomic_DNA"/>
</dbReference>
<feature type="compositionally biased region" description="Basic and acidic residues" evidence="6">
    <location>
        <begin position="16"/>
        <end position="28"/>
    </location>
</feature>
<dbReference type="InterPro" id="IPR020084">
    <property type="entry name" value="NUDIX_hydrolase_CS"/>
</dbReference>
<organism evidence="8 9">
    <name type="scientific">Auraticoccus monumenti</name>
    <dbReference type="NCBI Taxonomy" id="675864"/>
    <lineage>
        <taxon>Bacteria</taxon>
        <taxon>Bacillati</taxon>
        <taxon>Actinomycetota</taxon>
        <taxon>Actinomycetes</taxon>
        <taxon>Propionibacteriales</taxon>
        <taxon>Propionibacteriaceae</taxon>
        <taxon>Auraticoccus</taxon>
    </lineage>
</organism>
<sequence>MDREDLPPRRQARSVDSPDRVRDHPEHSGRACRLRTTVTCRCSSPKITWDLPGGVAETDESPRRAAHRELREEVGLDLEPGALLAVDWVRRVGQVTEVVAFLFDAGRTNTSASDLALQPEEIAAARFVTLDEAGGLLDLEAHARVREALSARISRAARYLEDGHAADTAS</sequence>
<dbReference type="PRINTS" id="PR00502">
    <property type="entry name" value="NUDIXFAMILY"/>
</dbReference>
<evidence type="ECO:0000313" key="9">
    <source>
        <dbReference type="Proteomes" id="UP000198546"/>
    </source>
</evidence>
<evidence type="ECO:0000256" key="3">
    <source>
        <dbReference type="ARBA" id="ARBA00022801"/>
    </source>
</evidence>
<proteinExistence type="inferred from homology"/>
<dbReference type="SUPFAM" id="SSF55811">
    <property type="entry name" value="Nudix"/>
    <property type="match status" value="1"/>
</dbReference>
<dbReference type="STRING" id="675864.SAMN04489747_2215"/>
<dbReference type="Pfam" id="PF00293">
    <property type="entry name" value="NUDIX"/>
    <property type="match status" value="1"/>
</dbReference>
<dbReference type="Proteomes" id="UP000198546">
    <property type="component" value="Chromosome i"/>
</dbReference>
<dbReference type="InterPro" id="IPR015797">
    <property type="entry name" value="NUDIX_hydrolase-like_dom_sf"/>
</dbReference>
<evidence type="ECO:0000259" key="7">
    <source>
        <dbReference type="PROSITE" id="PS51462"/>
    </source>
</evidence>
<feature type="domain" description="Nudix hydrolase" evidence="7">
    <location>
        <begin position="1"/>
        <end position="150"/>
    </location>
</feature>
<dbReference type="Gene3D" id="3.90.79.10">
    <property type="entry name" value="Nucleoside Triphosphate Pyrophosphohydrolase"/>
    <property type="match status" value="1"/>
</dbReference>
<dbReference type="PROSITE" id="PS00893">
    <property type="entry name" value="NUDIX_BOX"/>
    <property type="match status" value="1"/>
</dbReference>
<dbReference type="RefSeq" id="WP_157677306.1">
    <property type="nucleotide sequence ID" value="NZ_LT629688.1"/>
</dbReference>
<dbReference type="InterPro" id="IPR000086">
    <property type="entry name" value="NUDIX_hydrolase_dom"/>
</dbReference>
<name>A0A1G6Z8S2_9ACTN</name>
<comment type="cofactor">
    <cofactor evidence="1">
        <name>Mg(2+)</name>
        <dbReference type="ChEBI" id="CHEBI:18420"/>
    </cofactor>
</comment>
<keyword evidence="9" id="KW-1185">Reference proteome</keyword>
<dbReference type="GO" id="GO:0016787">
    <property type="term" value="F:hydrolase activity"/>
    <property type="evidence" value="ECO:0007669"/>
    <property type="project" value="UniProtKB-KW"/>
</dbReference>
<dbReference type="PANTHER" id="PTHR43046:SF12">
    <property type="entry name" value="GDP-MANNOSE MANNOSYL HYDROLASE"/>
    <property type="match status" value="1"/>
</dbReference>
<keyword evidence="4" id="KW-0460">Magnesium</keyword>